<dbReference type="Proteomes" id="UP000318943">
    <property type="component" value="Unassembled WGS sequence"/>
</dbReference>
<evidence type="ECO:0000256" key="4">
    <source>
        <dbReference type="ARBA" id="ARBA00022842"/>
    </source>
</evidence>
<evidence type="ECO:0000256" key="5">
    <source>
        <dbReference type="ARBA" id="ARBA00022918"/>
    </source>
</evidence>
<evidence type="ECO:0000256" key="3">
    <source>
        <dbReference type="ARBA" id="ARBA00022723"/>
    </source>
</evidence>
<dbReference type="GO" id="GO:0003964">
    <property type="term" value="F:RNA-directed DNA polymerase activity"/>
    <property type="evidence" value="ECO:0007669"/>
    <property type="project" value="UniProtKB-KW"/>
</dbReference>
<dbReference type="CDD" id="cd03487">
    <property type="entry name" value="RT_Bac_retron_II"/>
    <property type="match status" value="1"/>
</dbReference>
<organism evidence="6 7">
    <name type="scientific">Cupriavidus campinensis</name>
    <dbReference type="NCBI Taxonomy" id="151783"/>
    <lineage>
        <taxon>Bacteria</taxon>
        <taxon>Pseudomonadati</taxon>
        <taxon>Pseudomonadota</taxon>
        <taxon>Betaproteobacteria</taxon>
        <taxon>Burkholderiales</taxon>
        <taxon>Burkholderiaceae</taxon>
        <taxon>Cupriavidus</taxon>
    </lineage>
</organism>
<dbReference type="PRINTS" id="PR00866">
    <property type="entry name" value="RNADNAPOLMS"/>
</dbReference>
<keyword evidence="5 6" id="KW-0695">RNA-directed DNA polymerase</keyword>
<dbReference type="InterPro" id="IPR000123">
    <property type="entry name" value="Reverse_transcriptase_msDNA"/>
</dbReference>
<dbReference type="EMBL" id="VCIZ01000019">
    <property type="protein sequence ID" value="TSP09982.1"/>
    <property type="molecule type" value="Genomic_DNA"/>
</dbReference>
<keyword evidence="7" id="KW-1185">Reference proteome</keyword>
<keyword evidence="2" id="KW-0548">Nucleotidyltransferase</keyword>
<keyword evidence="4" id="KW-0460">Magnesium</keyword>
<keyword evidence="3" id="KW-0479">Metal-binding</keyword>
<protein>
    <submittedName>
        <fullName evidence="6">RNA-directed DNA polymerase</fullName>
    </submittedName>
</protein>
<dbReference type="InterPro" id="IPR043502">
    <property type="entry name" value="DNA/RNA_pol_sf"/>
</dbReference>
<accession>A0ABY3EGC2</accession>
<evidence type="ECO:0000313" key="7">
    <source>
        <dbReference type="Proteomes" id="UP000318943"/>
    </source>
</evidence>
<sequence>MNKRRLALKKRLRANKQARYSLEGCALFGVTEMSVLSRLLQADNKSLRLTCKAPEFAVWVDTTKPLKPRNIQDPRGITERLHYRLCELLDRVVKPDFLHSATRKRSAITNAARHISKAPCVTTDMKSFYEVTTTQQVAAFFREDLHMAPDLALKLAQLCTVNGHLPTGSPLSPLLAYWAHRRTFGQLYEMSWSAGIVMTVYVDDLAFSGEHASLAFLHIVKQILRRRGLHTHKDKSFGAGQFKHITGAAVSSKGLHVPNGRLKRIVDGIDELTVVSDPAQQADLRRRLVGRIASASAISRQIGNALKRRHIQSAESAVTD</sequence>
<keyword evidence="1" id="KW-0808">Transferase</keyword>
<comment type="caution">
    <text evidence="6">The sequence shown here is derived from an EMBL/GenBank/DDBJ whole genome shotgun (WGS) entry which is preliminary data.</text>
</comment>
<dbReference type="SUPFAM" id="SSF56672">
    <property type="entry name" value="DNA/RNA polymerases"/>
    <property type="match status" value="1"/>
</dbReference>
<gene>
    <name evidence="6" type="ORF">FGG12_24900</name>
</gene>
<evidence type="ECO:0000256" key="1">
    <source>
        <dbReference type="ARBA" id="ARBA00022679"/>
    </source>
</evidence>
<proteinExistence type="predicted"/>
<reference evidence="6 7" key="1">
    <citation type="submission" date="2019-05" db="EMBL/GenBank/DDBJ databases">
        <title>Whole genome sequence analysis of Cupriavidus campinensis S14E4C strain.</title>
        <authorList>
            <person name="Abbaszade G."/>
            <person name="Szabo A."/>
            <person name="Toumi M."/>
            <person name="Toth E."/>
        </authorList>
    </citation>
    <scope>NUCLEOTIDE SEQUENCE [LARGE SCALE GENOMIC DNA]</scope>
    <source>
        <strain evidence="6 7">S14E4C</strain>
    </source>
</reference>
<evidence type="ECO:0000256" key="2">
    <source>
        <dbReference type="ARBA" id="ARBA00022695"/>
    </source>
</evidence>
<name>A0ABY3EGC2_9BURK</name>
<evidence type="ECO:0000313" key="6">
    <source>
        <dbReference type="EMBL" id="TSP09982.1"/>
    </source>
</evidence>